<gene>
    <name evidence="1" type="ORF">CUNI_LOCUS3855</name>
</gene>
<accession>A0A8S3YMC2</accession>
<keyword evidence="2" id="KW-1185">Reference proteome</keyword>
<dbReference type="EMBL" id="CAJHNH020000530">
    <property type="protein sequence ID" value="CAG5118297.1"/>
    <property type="molecule type" value="Genomic_DNA"/>
</dbReference>
<evidence type="ECO:0000313" key="2">
    <source>
        <dbReference type="Proteomes" id="UP000678393"/>
    </source>
</evidence>
<sequence>MAFHHEWTWYNIYYPNPDAAICRLGMDEDEWHRSTTRKNTPWFKDSDSCTIMLNNRRNLMPDAIAYNTLIDQQKPQNRNAAPEFNYENFYRLLHQRKQLVRCGLLPPELPDPYPPCYNFK</sequence>
<organism evidence="1 2">
    <name type="scientific">Candidula unifasciata</name>
    <dbReference type="NCBI Taxonomy" id="100452"/>
    <lineage>
        <taxon>Eukaryota</taxon>
        <taxon>Metazoa</taxon>
        <taxon>Spiralia</taxon>
        <taxon>Lophotrochozoa</taxon>
        <taxon>Mollusca</taxon>
        <taxon>Gastropoda</taxon>
        <taxon>Heterobranchia</taxon>
        <taxon>Euthyneura</taxon>
        <taxon>Panpulmonata</taxon>
        <taxon>Eupulmonata</taxon>
        <taxon>Stylommatophora</taxon>
        <taxon>Helicina</taxon>
        <taxon>Helicoidea</taxon>
        <taxon>Geomitridae</taxon>
        <taxon>Candidula</taxon>
    </lineage>
</organism>
<evidence type="ECO:0000313" key="1">
    <source>
        <dbReference type="EMBL" id="CAG5118297.1"/>
    </source>
</evidence>
<comment type="caution">
    <text evidence="1">The sequence shown here is derived from an EMBL/GenBank/DDBJ whole genome shotgun (WGS) entry which is preliminary data.</text>
</comment>
<proteinExistence type="predicted"/>
<name>A0A8S3YMC2_9EUPU</name>
<protein>
    <submittedName>
        <fullName evidence="1">Uncharacterized protein</fullName>
    </submittedName>
</protein>
<dbReference type="AlphaFoldDB" id="A0A8S3YMC2"/>
<dbReference type="Proteomes" id="UP000678393">
    <property type="component" value="Unassembled WGS sequence"/>
</dbReference>
<reference evidence="1" key="1">
    <citation type="submission" date="2021-04" db="EMBL/GenBank/DDBJ databases">
        <authorList>
            <consortium name="Molecular Ecology Group"/>
        </authorList>
    </citation>
    <scope>NUCLEOTIDE SEQUENCE</scope>
</reference>